<name>A0A1Y2HDN8_9FUNG</name>
<evidence type="ECO:0000313" key="1">
    <source>
        <dbReference type="EMBL" id="ORZ32700.1"/>
    </source>
</evidence>
<sequence>MAIHDQGRRCLATVLEGDAVGGLKVPRHVEVQLGACNDRHIAQSCQSAIWVERRCPRAHKAYRSPATHASPTSA</sequence>
<dbReference type="Proteomes" id="UP000193411">
    <property type="component" value="Unassembled WGS sequence"/>
</dbReference>
<dbReference type="AlphaFoldDB" id="A0A1Y2HDN8"/>
<gene>
    <name evidence="1" type="ORF">BCR44DRAFT_1439742</name>
</gene>
<accession>A0A1Y2HDN8</accession>
<protein>
    <submittedName>
        <fullName evidence="1">Uncharacterized protein</fullName>
    </submittedName>
</protein>
<organism evidence="1 2">
    <name type="scientific">Catenaria anguillulae PL171</name>
    <dbReference type="NCBI Taxonomy" id="765915"/>
    <lineage>
        <taxon>Eukaryota</taxon>
        <taxon>Fungi</taxon>
        <taxon>Fungi incertae sedis</taxon>
        <taxon>Blastocladiomycota</taxon>
        <taxon>Blastocladiomycetes</taxon>
        <taxon>Blastocladiales</taxon>
        <taxon>Catenariaceae</taxon>
        <taxon>Catenaria</taxon>
    </lineage>
</organism>
<reference evidence="1 2" key="1">
    <citation type="submission" date="2016-07" db="EMBL/GenBank/DDBJ databases">
        <title>Pervasive Adenine N6-methylation of Active Genes in Fungi.</title>
        <authorList>
            <consortium name="DOE Joint Genome Institute"/>
            <person name="Mondo S.J."/>
            <person name="Dannebaum R.O."/>
            <person name="Kuo R.C."/>
            <person name="Labutti K."/>
            <person name="Haridas S."/>
            <person name="Kuo A."/>
            <person name="Salamov A."/>
            <person name="Ahrendt S.R."/>
            <person name="Lipzen A."/>
            <person name="Sullivan W."/>
            <person name="Andreopoulos W.B."/>
            <person name="Clum A."/>
            <person name="Lindquist E."/>
            <person name="Daum C."/>
            <person name="Ramamoorthy G.K."/>
            <person name="Gryganskyi A."/>
            <person name="Culley D."/>
            <person name="Magnuson J.K."/>
            <person name="James T.Y."/>
            <person name="O'Malley M.A."/>
            <person name="Stajich J.E."/>
            <person name="Spatafora J.W."/>
            <person name="Visel A."/>
            <person name="Grigoriev I.V."/>
        </authorList>
    </citation>
    <scope>NUCLEOTIDE SEQUENCE [LARGE SCALE GENOMIC DNA]</scope>
    <source>
        <strain evidence="1 2">PL171</strain>
    </source>
</reference>
<keyword evidence="2" id="KW-1185">Reference proteome</keyword>
<evidence type="ECO:0000313" key="2">
    <source>
        <dbReference type="Proteomes" id="UP000193411"/>
    </source>
</evidence>
<dbReference type="EMBL" id="MCFL01000043">
    <property type="protein sequence ID" value="ORZ32700.1"/>
    <property type="molecule type" value="Genomic_DNA"/>
</dbReference>
<comment type="caution">
    <text evidence="1">The sequence shown here is derived from an EMBL/GenBank/DDBJ whole genome shotgun (WGS) entry which is preliminary data.</text>
</comment>
<proteinExistence type="predicted"/>